<evidence type="ECO:0000259" key="1">
    <source>
        <dbReference type="PROSITE" id="PS50112"/>
    </source>
</evidence>
<dbReference type="PANTHER" id="PTHR44757">
    <property type="entry name" value="DIGUANYLATE CYCLASE DGCP"/>
    <property type="match status" value="1"/>
</dbReference>
<dbReference type="CDD" id="cd00130">
    <property type="entry name" value="PAS"/>
    <property type="match status" value="3"/>
</dbReference>
<dbReference type="InterPro" id="IPR000160">
    <property type="entry name" value="GGDEF_dom"/>
</dbReference>
<organism evidence="4 5">
    <name type="scientific">Candidatus Aquicultor primus</name>
    <dbReference type="NCBI Taxonomy" id="1797195"/>
    <lineage>
        <taxon>Bacteria</taxon>
        <taxon>Bacillati</taxon>
        <taxon>Actinomycetota</taxon>
        <taxon>Candidatus Aquicultoria</taxon>
        <taxon>Candidatus Aquicultorales</taxon>
        <taxon>Candidatus Aquicultoraceae</taxon>
        <taxon>Candidatus Aquicultor</taxon>
    </lineage>
</organism>
<protein>
    <recommendedName>
        <fullName evidence="6">PAS domain S-box protein</fullName>
    </recommendedName>
</protein>
<proteinExistence type="predicted"/>
<feature type="domain" description="PAS" evidence="1">
    <location>
        <begin position="7"/>
        <end position="53"/>
    </location>
</feature>
<feature type="domain" description="GGDEF" evidence="3">
    <location>
        <begin position="411"/>
        <end position="544"/>
    </location>
</feature>
<dbReference type="InterPro" id="IPR001610">
    <property type="entry name" value="PAC"/>
</dbReference>
<dbReference type="PROSITE" id="PS50887">
    <property type="entry name" value="GGDEF"/>
    <property type="match status" value="1"/>
</dbReference>
<evidence type="ECO:0000259" key="2">
    <source>
        <dbReference type="PROSITE" id="PS50113"/>
    </source>
</evidence>
<dbReference type="EMBL" id="MELI01000056">
    <property type="protein sequence ID" value="OFW33933.1"/>
    <property type="molecule type" value="Genomic_DNA"/>
</dbReference>
<evidence type="ECO:0000313" key="4">
    <source>
        <dbReference type="EMBL" id="OFW33933.1"/>
    </source>
</evidence>
<dbReference type="Proteomes" id="UP000178086">
    <property type="component" value="Unassembled WGS sequence"/>
</dbReference>
<dbReference type="PROSITE" id="PS50113">
    <property type="entry name" value="PAC"/>
    <property type="match status" value="2"/>
</dbReference>
<sequence length="551" mass="61565">MSSKQLSQERYQTVVNDANIAVLLLDGKGDLLDANKKAEELTGYSAKELIGMNIERLDSGASLFDRVTSTQNESQREQYFICDTSFRCKNGTLIPVEIRGSLTAYDAKEVSLLIVTDITEQKKTEQALRVSKDWAEHIFRLVPSAIFTVDLKGKITSFNKQAEEITGYSAAEVMGKTCTLFALAPCSTKCGLFQCELDEPIIGKICKIRRKDGELITASKNLDLLRDEQGNIVGGVESFEDITRRKLAEEALKASEQRYRTLAEAAHDMIFILDRDGYVTYVNSCAAQSLGLKRDDVVGRAIRELFPPEAAERQKTNLDKVFESGESFYSEETMTSSRGELWIGTRLTPISDEAGKISAVLGISRDITERKKSEEMIKYMAYYDSLTDLPNRMFFTEQLNSAITLAQRNQEMLAVIFLDLDNFKTVNDTLGHCAGDQLLQDVSGRLKACLRESDFIARFGGDEFVLLLTQIDRAKDASQVAQKIFEAVKPPFDLDGHEFQITTSIGVSLYPNDGQDARFLLKNADAALYRAKEQGRNNHQFYSPSQAVKAS</sequence>
<gene>
    <name evidence="4" type="ORF">A2074_02000</name>
</gene>
<dbReference type="SMART" id="SM00091">
    <property type="entry name" value="PAS"/>
    <property type="match status" value="3"/>
</dbReference>
<evidence type="ECO:0008006" key="6">
    <source>
        <dbReference type="Google" id="ProtNLM"/>
    </source>
</evidence>
<dbReference type="InterPro" id="IPR035965">
    <property type="entry name" value="PAS-like_dom_sf"/>
</dbReference>
<feature type="domain" description="PAS" evidence="1">
    <location>
        <begin position="255"/>
        <end position="325"/>
    </location>
</feature>
<dbReference type="Pfam" id="PF13426">
    <property type="entry name" value="PAS_9"/>
    <property type="match status" value="1"/>
</dbReference>
<dbReference type="Pfam" id="PF00989">
    <property type="entry name" value="PAS"/>
    <property type="match status" value="1"/>
</dbReference>
<dbReference type="GO" id="GO:0006355">
    <property type="term" value="P:regulation of DNA-templated transcription"/>
    <property type="evidence" value="ECO:0007669"/>
    <property type="project" value="InterPro"/>
</dbReference>
<dbReference type="CDD" id="cd01949">
    <property type="entry name" value="GGDEF"/>
    <property type="match status" value="1"/>
</dbReference>
<dbReference type="InterPro" id="IPR043128">
    <property type="entry name" value="Rev_trsase/Diguanyl_cyclase"/>
</dbReference>
<dbReference type="InterPro" id="IPR052155">
    <property type="entry name" value="Biofilm_reg_signaling"/>
</dbReference>
<evidence type="ECO:0000313" key="5">
    <source>
        <dbReference type="Proteomes" id="UP000178086"/>
    </source>
</evidence>
<dbReference type="InterPro" id="IPR013767">
    <property type="entry name" value="PAS_fold"/>
</dbReference>
<name>A0A1F2UTI4_9ACTN</name>
<comment type="caution">
    <text evidence="4">The sequence shown here is derived from an EMBL/GenBank/DDBJ whole genome shotgun (WGS) entry which is preliminary data.</text>
</comment>
<dbReference type="SUPFAM" id="SSF55073">
    <property type="entry name" value="Nucleotide cyclase"/>
    <property type="match status" value="1"/>
</dbReference>
<dbReference type="AlphaFoldDB" id="A0A1F2UTI4"/>
<dbReference type="InterPro" id="IPR029787">
    <property type="entry name" value="Nucleotide_cyclase"/>
</dbReference>
<dbReference type="Pfam" id="PF00990">
    <property type="entry name" value="GGDEF"/>
    <property type="match status" value="1"/>
</dbReference>
<dbReference type="Gene3D" id="3.30.450.20">
    <property type="entry name" value="PAS domain"/>
    <property type="match status" value="3"/>
</dbReference>
<dbReference type="Gene3D" id="3.30.70.270">
    <property type="match status" value="1"/>
</dbReference>
<feature type="domain" description="PAS" evidence="1">
    <location>
        <begin position="131"/>
        <end position="177"/>
    </location>
</feature>
<dbReference type="SMART" id="SM00267">
    <property type="entry name" value="GGDEF"/>
    <property type="match status" value="1"/>
</dbReference>
<dbReference type="NCBIfam" id="TIGR00229">
    <property type="entry name" value="sensory_box"/>
    <property type="match status" value="3"/>
</dbReference>
<feature type="domain" description="PAC" evidence="2">
    <location>
        <begin position="327"/>
        <end position="379"/>
    </location>
</feature>
<feature type="domain" description="PAC" evidence="2">
    <location>
        <begin position="202"/>
        <end position="254"/>
    </location>
</feature>
<dbReference type="FunFam" id="3.30.70.270:FF:000001">
    <property type="entry name" value="Diguanylate cyclase domain protein"/>
    <property type="match status" value="1"/>
</dbReference>
<dbReference type="SMART" id="SM00086">
    <property type="entry name" value="PAC"/>
    <property type="match status" value="3"/>
</dbReference>
<dbReference type="PANTHER" id="PTHR44757:SF2">
    <property type="entry name" value="BIOFILM ARCHITECTURE MAINTENANCE PROTEIN MBAA"/>
    <property type="match status" value="1"/>
</dbReference>
<accession>A0A1F2UTI4</accession>
<evidence type="ECO:0000259" key="3">
    <source>
        <dbReference type="PROSITE" id="PS50887"/>
    </source>
</evidence>
<dbReference type="PROSITE" id="PS50112">
    <property type="entry name" value="PAS"/>
    <property type="match status" value="3"/>
</dbReference>
<dbReference type="InterPro" id="IPR000700">
    <property type="entry name" value="PAS-assoc_C"/>
</dbReference>
<dbReference type="Pfam" id="PF08448">
    <property type="entry name" value="PAS_4"/>
    <property type="match status" value="1"/>
</dbReference>
<reference evidence="4 5" key="1">
    <citation type="journal article" date="2016" name="Nat. Commun.">
        <title>Thousands of microbial genomes shed light on interconnected biogeochemical processes in an aquifer system.</title>
        <authorList>
            <person name="Anantharaman K."/>
            <person name="Brown C.T."/>
            <person name="Hug L.A."/>
            <person name="Sharon I."/>
            <person name="Castelle C.J."/>
            <person name="Probst A.J."/>
            <person name="Thomas B.C."/>
            <person name="Singh A."/>
            <person name="Wilkins M.J."/>
            <person name="Karaoz U."/>
            <person name="Brodie E.L."/>
            <person name="Williams K.H."/>
            <person name="Hubbard S.S."/>
            <person name="Banfield J.F."/>
        </authorList>
    </citation>
    <scope>NUCLEOTIDE SEQUENCE [LARGE SCALE GENOMIC DNA]</scope>
</reference>
<dbReference type="InterPro" id="IPR000014">
    <property type="entry name" value="PAS"/>
</dbReference>
<dbReference type="InterPro" id="IPR013656">
    <property type="entry name" value="PAS_4"/>
</dbReference>
<dbReference type="NCBIfam" id="TIGR00254">
    <property type="entry name" value="GGDEF"/>
    <property type="match status" value="1"/>
</dbReference>
<dbReference type="SUPFAM" id="SSF55785">
    <property type="entry name" value="PYP-like sensor domain (PAS domain)"/>
    <property type="match status" value="3"/>
</dbReference>